<dbReference type="Proteomes" id="UP000003490">
    <property type="component" value="Unassembled WGS sequence"/>
</dbReference>
<evidence type="ECO:0000313" key="2">
    <source>
        <dbReference type="Proteomes" id="UP000003490"/>
    </source>
</evidence>
<comment type="caution">
    <text evidence="1">The sequence shown here is derived from an EMBL/GenBank/DDBJ whole genome shotgun (WGS) entry which is preliminary data.</text>
</comment>
<protein>
    <submittedName>
        <fullName evidence="1">Uncharacterized protein</fullName>
    </submittedName>
</protein>
<reference evidence="1 2" key="1">
    <citation type="submission" date="2007-08" db="EMBL/GenBank/DDBJ databases">
        <title>Draft genome sequence of Clostridium leptum (DSM 753).</title>
        <authorList>
            <person name="Sudarsanam P."/>
            <person name="Ley R."/>
            <person name="Guruge J."/>
            <person name="Turnbaugh P.J."/>
            <person name="Mahowald M."/>
            <person name="Liep D."/>
            <person name="Gordon J."/>
        </authorList>
    </citation>
    <scope>NUCLEOTIDE SEQUENCE [LARGE SCALE GENOMIC DNA]</scope>
    <source>
        <strain evidence="1 2">DSM 753</strain>
    </source>
</reference>
<evidence type="ECO:0000313" key="1">
    <source>
        <dbReference type="EMBL" id="EDO62690.1"/>
    </source>
</evidence>
<dbReference type="HOGENOM" id="CLU_3373019_0_0_9"/>
<dbReference type="AlphaFoldDB" id="A7VPM8"/>
<dbReference type="EMBL" id="ABCB02000013">
    <property type="protein sequence ID" value="EDO62690.1"/>
    <property type="molecule type" value="Genomic_DNA"/>
</dbReference>
<proteinExistence type="predicted"/>
<reference evidence="1 2" key="2">
    <citation type="submission" date="2007-08" db="EMBL/GenBank/DDBJ databases">
        <authorList>
            <person name="Fulton L."/>
            <person name="Clifton S."/>
            <person name="Fulton B."/>
            <person name="Xu J."/>
            <person name="Minx P."/>
            <person name="Pepin K.H."/>
            <person name="Johnson M."/>
            <person name="Thiruvilangam P."/>
            <person name="Bhonagiri V."/>
            <person name="Nash W.E."/>
            <person name="Wang C."/>
            <person name="Mardis E.R."/>
            <person name="Wilson R.K."/>
        </authorList>
    </citation>
    <scope>NUCLEOTIDE SEQUENCE [LARGE SCALE GENOMIC DNA]</scope>
    <source>
        <strain evidence="1 2">DSM 753</strain>
    </source>
</reference>
<name>A7VPM8_9FIRM</name>
<gene>
    <name evidence="1" type="ORF">CLOLEP_00504</name>
</gene>
<accession>A7VPM8</accession>
<sequence>MKFYFSKNSTINKKHLINSLNTRKMNNLIYKHVI</sequence>
<organism evidence="1 2">
    <name type="scientific">[Clostridium] leptum DSM 753</name>
    <dbReference type="NCBI Taxonomy" id="428125"/>
    <lineage>
        <taxon>Bacteria</taxon>
        <taxon>Bacillati</taxon>
        <taxon>Bacillota</taxon>
        <taxon>Clostridia</taxon>
        <taxon>Eubacteriales</taxon>
        <taxon>Oscillospiraceae</taxon>
        <taxon>Oscillospiraceae incertae sedis</taxon>
    </lineage>
</organism>